<evidence type="ECO:0000256" key="2">
    <source>
        <dbReference type="ARBA" id="ARBA00009046"/>
    </source>
</evidence>
<dbReference type="KEGG" id="dto:TOL2_C29570"/>
<dbReference type="GO" id="GO:0004518">
    <property type="term" value="F:nuclease activity"/>
    <property type="evidence" value="ECO:0007669"/>
    <property type="project" value="UniProtKB-KW"/>
</dbReference>
<keyword evidence="12" id="KW-1185">Reference proteome</keyword>
<evidence type="ECO:0000256" key="6">
    <source>
        <dbReference type="ARBA" id="ARBA00022801"/>
    </source>
</evidence>
<protein>
    <submittedName>
        <fullName evidence="11">Cas3: CRISPR-associated helicase Cas3</fullName>
    </submittedName>
</protein>
<dbReference type="InterPro" id="IPR011545">
    <property type="entry name" value="DEAD/DEAH_box_helicase_dom"/>
</dbReference>
<dbReference type="Gene3D" id="3.40.50.300">
    <property type="entry name" value="P-loop containing nucleotide triphosphate hydrolases"/>
    <property type="match status" value="2"/>
</dbReference>
<evidence type="ECO:0000256" key="1">
    <source>
        <dbReference type="ARBA" id="ARBA00006847"/>
    </source>
</evidence>
<dbReference type="InterPro" id="IPR014001">
    <property type="entry name" value="Helicase_ATP-bd"/>
</dbReference>
<dbReference type="RefSeq" id="WP_014958325.1">
    <property type="nucleotide sequence ID" value="NC_018645.1"/>
</dbReference>
<comment type="similarity">
    <text evidence="2">In the central section; belongs to the CRISPR-associated helicase Cas3 family.</text>
</comment>
<dbReference type="InterPro" id="IPR006483">
    <property type="entry name" value="CRISPR-assoc_Cas3_HD"/>
</dbReference>
<evidence type="ECO:0000256" key="4">
    <source>
        <dbReference type="ARBA" id="ARBA00022723"/>
    </source>
</evidence>
<evidence type="ECO:0000256" key="3">
    <source>
        <dbReference type="ARBA" id="ARBA00022722"/>
    </source>
</evidence>
<keyword evidence="5" id="KW-0547">Nucleotide-binding</keyword>
<dbReference type="GO" id="GO:0046872">
    <property type="term" value="F:metal ion binding"/>
    <property type="evidence" value="ECO:0007669"/>
    <property type="project" value="UniProtKB-KW"/>
</dbReference>
<dbReference type="Pfam" id="PF00270">
    <property type="entry name" value="DEAD"/>
    <property type="match status" value="1"/>
</dbReference>
<evidence type="ECO:0000259" key="10">
    <source>
        <dbReference type="PROSITE" id="PS51643"/>
    </source>
</evidence>
<dbReference type="EMBL" id="FO203503">
    <property type="protein sequence ID" value="CCK81116.1"/>
    <property type="molecule type" value="Genomic_DNA"/>
</dbReference>
<feature type="domain" description="HD Cas3-type" evidence="10">
    <location>
        <begin position="7"/>
        <end position="233"/>
    </location>
</feature>
<dbReference type="Pfam" id="PF18019">
    <property type="entry name" value="Cas3_HD"/>
    <property type="match status" value="1"/>
</dbReference>
<dbReference type="Gene3D" id="1.10.3210.30">
    <property type="match status" value="1"/>
</dbReference>
<keyword evidence="7" id="KW-0347">Helicase</keyword>
<dbReference type="NCBIfam" id="TIGR01587">
    <property type="entry name" value="cas3_core"/>
    <property type="match status" value="1"/>
</dbReference>
<dbReference type="InterPro" id="IPR054712">
    <property type="entry name" value="Cas3-like_dom"/>
</dbReference>
<evidence type="ECO:0000256" key="9">
    <source>
        <dbReference type="ARBA" id="ARBA00023118"/>
    </source>
</evidence>
<dbReference type="GO" id="GO:0016787">
    <property type="term" value="F:hydrolase activity"/>
    <property type="evidence" value="ECO:0007669"/>
    <property type="project" value="UniProtKB-KW"/>
</dbReference>
<dbReference type="InterPro" id="IPR038257">
    <property type="entry name" value="CRISPR-assoc_Cas3_HD_sf"/>
</dbReference>
<name>K0NIB3_DESTT</name>
<keyword evidence="6" id="KW-0378">Hydrolase</keyword>
<gene>
    <name evidence="11" type="primary">cas3</name>
    <name evidence="11" type="ordered locus">TOL2_C29570</name>
</gene>
<dbReference type="OrthoDB" id="9810236at2"/>
<keyword evidence="3" id="KW-0540">Nuclease</keyword>
<dbReference type="AlphaFoldDB" id="K0NIB3"/>
<sequence>MFSSKLYSHPDISLIDHLQNVADMCEEKFLSHQTGLDDFFEKKSWQKLIWIMGFCHDFGKATCFFQAYLAEKDEKIKAGMRGKKETNHALISAVLSHFILCSIVKKSKNRNDLWEIMPFLIFMAIKRHHGNVNNAVRMNNAKEDENELDIKYEYIDRQFDNIDTDEFEHLLALLEKKSGINLNRSDFPESLSKYFKQNILRGEKKRIKAVDKKIEYYFIFQYLFSLLIQSDKEEAIFNRRFEFKRKDIQGDIVKNYIKDNFESPKTEMNIIRDNIFNDADKTVSCIDLTSDKIFSLNVPTGTGKTFTSLSVALQLRTRLENEKKQFPRIIYSLPFTSIIDQNYKVFEKIFTKPDSDILIKHHHLADVFFKSENHEFDTNESKFLIESWESEIVVTTMFQLFHSVLTNRNRMLVKFEKFVNSIVLCDEIQSLPYKYWKLAKAIMTCLSKTFNIYFILITATQPKIFNENEIVELVPNKSTYFSKLDRVDITFEKQPVTLEDYKLLCKTAINSNEESFLFVMNTVNSALELFESLSASGCDAEFFFLATNIVPADRLIAIQEIQDSKKRKIIISTQMIEAGVDIDIDNVWRDMGPLESINQVCGRCNRNFKQEKGKVRIFQVLNEAHNNTPFEKYIYGKNPLSIHQTREIIAGKETVSETDFLNNMDQYYEQIQARLRDDDSVDIINFMKNLQFLSVFKNFKLIDEENYERKDIFIELNEVAEEAWRRYIEIREIQDKIERKLKFLKIKKVFYDYIISVPANFVSEKEYGDTNFVYINKEMLPVCYDKKTGWMRKTEDVYTF</sequence>
<dbReference type="InterPro" id="IPR006474">
    <property type="entry name" value="Helicase_Cas3_CRISPR-ass_core"/>
</dbReference>
<evidence type="ECO:0000256" key="8">
    <source>
        <dbReference type="ARBA" id="ARBA00022840"/>
    </source>
</evidence>
<dbReference type="CDD" id="cd17930">
    <property type="entry name" value="DEXHc_cas3"/>
    <property type="match status" value="1"/>
</dbReference>
<keyword evidence="9" id="KW-0051">Antiviral defense</keyword>
<dbReference type="GO" id="GO:0005524">
    <property type="term" value="F:ATP binding"/>
    <property type="evidence" value="ECO:0007669"/>
    <property type="project" value="UniProtKB-KW"/>
</dbReference>
<dbReference type="InterPro" id="IPR027417">
    <property type="entry name" value="P-loop_NTPase"/>
</dbReference>
<dbReference type="SMART" id="SM00487">
    <property type="entry name" value="DEXDc"/>
    <property type="match status" value="1"/>
</dbReference>
<dbReference type="STRING" id="651182.TOL2_C29570"/>
<dbReference type="PROSITE" id="PS51643">
    <property type="entry name" value="HD_CAS3"/>
    <property type="match status" value="1"/>
</dbReference>
<reference evidence="11 12" key="1">
    <citation type="journal article" date="2013" name="Environ. Microbiol.">
        <title>Complete genome, catabolic sub-proteomes and key-metabolites of Desulfobacula toluolica Tol2, a marine, aromatic compound-degrading, sulfate-reducing bacterium.</title>
        <authorList>
            <person name="Wohlbrand L."/>
            <person name="Jacob J.H."/>
            <person name="Kube M."/>
            <person name="Mussmann M."/>
            <person name="Jarling R."/>
            <person name="Beck A."/>
            <person name="Amann R."/>
            <person name="Wilkes H."/>
            <person name="Reinhardt R."/>
            <person name="Rabus R."/>
        </authorList>
    </citation>
    <scope>NUCLEOTIDE SEQUENCE [LARGE SCALE GENOMIC DNA]</scope>
    <source>
        <strain evidence="12">DSM 7467 / Tol2</strain>
    </source>
</reference>
<dbReference type="CDD" id="cd09641">
    <property type="entry name" value="Cas3''_I"/>
    <property type="match status" value="1"/>
</dbReference>
<comment type="similarity">
    <text evidence="1">In the N-terminal section; belongs to the CRISPR-associated nuclease Cas3-HD family.</text>
</comment>
<dbReference type="GO" id="GO:0003676">
    <property type="term" value="F:nucleic acid binding"/>
    <property type="evidence" value="ECO:0007669"/>
    <property type="project" value="InterPro"/>
</dbReference>
<dbReference type="HOGENOM" id="CLU_010123_1_1_7"/>
<evidence type="ECO:0000313" key="11">
    <source>
        <dbReference type="EMBL" id="CCK81116.1"/>
    </source>
</evidence>
<dbReference type="Proteomes" id="UP000007347">
    <property type="component" value="Chromosome"/>
</dbReference>
<proteinExistence type="inferred from homology"/>
<keyword evidence="8" id="KW-0067">ATP-binding</keyword>
<organism evidence="11 12">
    <name type="scientific">Desulfobacula toluolica (strain DSM 7467 / Tol2)</name>
    <dbReference type="NCBI Taxonomy" id="651182"/>
    <lineage>
        <taxon>Bacteria</taxon>
        <taxon>Pseudomonadati</taxon>
        <taxon>Thermodesulfobacteriota</taxon>
        <taxon>Desulfobacteria</taxon>
        <taxon>Desulfobacterales</taxon>
        <taxon>Desulfobacteraceae</taxon>
        <taxon>Desulfobacula</taxon>
    </lineage>
</organism>
<dbReference type="GO" id="GO:0004386">
    <property type="term" value="F:helicase activity"/>
    <property type="evidence" value="ECO:0007669"/>
    <property type="project" value="UniProtKB-KW"/>
</dbReference>
<dbReference type="NCBIfam" id="TIGR01596">
    <property type="entry name" value="cas3_HD"/>
    <property type="match status" value="1"/>
</dbReference>
<evidence type="ECO:0000313" key="12">
    <source>
        <dbReference type="Proteomes" id="UP000007347"/>
    </source>
</evidence>
<dbReference type="PATRIC" id="fig|651182.5.peg.3500"/>
<accession>K0NIB3</accession>
<dbReference type="GO" id="GO:0051607">
    <property type="term" value="P:defense response to virus"/>
    <property type="evidence" value="ECO:0007669"/>
    <property type="project" value="UniProtKB-KW"/>
</dbReference>
<dbReference type="Pfam" id="PF22590">
    <property type="entry name" value="Cas3-like_C_2"/>
    <property type="match status" value="1"/>
</dbReference>
<evidence type="ECO:0000256" key="5">
    <source>
        <dbReference type="ARBA" id="ARBA00022741"/>
    </source>
</evidence>
<evidence type="ECO:0000256" key="7">
    <source>
        <dbReference type="ARBA" id="ARBA00022806"/>
    </source>
</evidence>
<dbReference type="SUPFAM" id="SSF52540">
    <property type="entry name" value="P-loop containing nucleoside triphosphate hydrolases"/>
    <property type="match status" value="1"/>
</dbReference>
<keyword evidence="4" id="KW-0479">Metal-binding</keyword>